<protein>
    <submittedName>
        <fullName evidence="1">Uncharacterized protein</fullName>
    </submittedName>
</protein>
<organism evidence="1 2">
    <name type="scientific">Populus alba x Populus x berolinensis</name>
    <dbReference type="NCBI Taxonomy" id="444605"/>
    <lineage>
        <taxon>Eukaryota</taxon>
        <taxon>Viridiplantae</taxon>
        <taxon>Streptophyta</taxon>
        <taxon>Embryophyta</taxon>
        <taxon>Tracheophyta</taxon>
        <taxon>Spermatophyta</taxon>
        <taxon>Magnoliopsida</taxon>
        <taxon>eudicotyledons</taxon>
        <taxon>Gunneridae</taxon>
        <taxon>Pentapetalae</taxon>
        <taxon>rosids</taxon>
        <taxon>fabids</taxon>
        <taxon>Malpighiales</taxon>
        <taxon>Salicaceae</taxon>
        <taxon>Saliceae</taxon>
        <taxon>Populus</taxon>
    </lineage>
</organism>
<evidence type="ECO:0000313" key="2">
    <source>
        <dbReference type="Proteomes" id="UP001164929"/>
    </source>
</evidence>
<sequence length="292" mass="31398">MKRGFEESLDCNNSHLAGSVNNLHLPFHTHNPMLIEVLSLSLQTWPHTSSVLVVTGLVTGCAPGTVIGAGVVTGLLIGAGGLTEGFAGGKSTVTGLAGLVAGTVTIVGAGVSGRRVPGGVDPGFVGKTVGVLIISSCKVVLKVLSEMKERFVHVPSSAPFPRNLLPKILLHTIQLPDLKPRYFFCTRNNKAPDCHSYGNIIGRKSFIPSSTSTSRLVSTVTKDLVLLIDPKIPWRSEWIDFKVYKSFGKSLSPLTMMLLMFTWGRKVTNRVLNQEIADGLEFIKFSTKLSSK</sequence>
<dbReference type="AlphaFoldDB" id="A0AAD6Q066"/>
<keyword evidence="2" id="KW-1185">Reference proteome</keyword>
<comment type="caution">
    <text evidence="1">The sequence shown here is derived from an EMBL/GenBank/DDBJ whole genome shotgun (WGS) entry which is preliminary data.</text>
</comment>
<dbReference type="Proteomes" id="UP001164929">
    <property type="component" value="Chromosome 13"/>
</dbReference>
<evidence type="ECO:0000313" key="1">
    <source>
        <dbReference type="EMBL" id="KAJ6974091.1"/>
    </source>
</evidence>
<proteinExistence type="predicted"/>
<name>A0AAD6Q066_9ROSI</name>
<reference evidence="1" key="1">
    <citation type="journal article" date="2023" name="Mol. Ecol. Resour.">
        <title>Chromosome-level genome assembly of a triploid poplar Populus alba 'Berolinensis'.</title>
        <authorList>
            <person name="Chen S."/>
            <person name="Yu Y."/>
            <person name="Wang X."/>
            <person name="Wang S."/>
            <person name="Zhang T."/>
            <person name="Zhou Y."/>
            <person name="He R."/>
            <person name="Meng N."/>
            <person name="Wang Y."/>
            <person name="Liu W."/>
            <person name="Liu Z."/>
            <person name="Liu J."/>
            <person name="Guo Q."/>
            <person name="Huang H."/>
            <person name="Sederoff R.R."/>
            <person name="Wang G."/>
            <person name="Qu G."/>
            <person name="Chen S."/>
        </authorList>
    </citation>
    <scope>NUCLEOTIDE SEQUENCE</scope>
    <source>
        <strain evidence="1">SC-2020</strain>
    </source>
</reference>
<dbReference type="EMBL" id="JAQIZT010000013">
    <property type="protein sequence ID" value="KAJ6974091.1"/>
    <property type="molecule type" value="Genomic_DNA"/>
</dbReference>
<accession>A0AAD6Q066</accession>
<gene>
    <name evidence="1" type="ORF">NC653_030227</name>
</gene>